<protein>
    <submittedName>
        <fullName evidence="1">Uncharacterized protein</fullName>
    </submittedName>
</protein>
<organism evidence="1 2">
    <name type="scientific">Pleuronectes platessa</name>
    <name type="common">European plaice</name>
    <dbReference type="NCBI Taxonomy" id="8262"/>
    <lineage>
        <taxon>Eukaryota</taxon>
        <taxon>Metazoa</taxon>
        <taxon>Chordata</taxon>
        <taxon>Craniata</taxon>
        <taxon>Vertebrata</taxon>
        <taxon>Euteleostomi</taxon>
        <taxon>Actinopterygii</taxon>
        <taxon>Neopterygii</taxon>
        <taxon>Teleostei</taxon>
        <taxon>Neoteleostei</taxon>
        <taxon>Acanthomorphata</taxon>
        <taxon>Carangaria</taxon>
        <taxon>Pleuronectiformes</taxon>
        <taxon>Pleuronectoidei</taxon>
        <taxon>Pleuronectidae</taxon>
        <taxon>Pleuronectes</taxon>
    </lineage>
</organism>
<dbReference type="EMBL" id="CADEAL010000515">
    <property type="protein sequence ID" value="CAB1421293.1"/>
    <property type="molecule type" value="Genomic_DNA"/>
</dbReference>
<accession>A0A9N7YD38</accession>
<evidence type="ECO:0000313" key="1">
    <source>
        <dbReference type="EMBL" id="CAB1421293.1"/>
    </source>
</evidence>
<proteinExistence type="predicted"/>
<reference evidence="1" key="1">
    <citation type="submission" date="2020-03" db="EMBL/GenBank/DDBJ databases">
        <authorList>
            <person name="Weist P."/>
        </authorList>
    </citation>
    <scope>NUCLEOTIDE SEQUENCE</scope>
</reference>
<name>A0A9N7YD38_PLEPL</name>
<comment type="caution">
    <text evidence="1">The sequence shown here is derived from an EMBL/GenBank/DDBJ whole genome shotgun (WGS) entry which is preliminary data.</text>
</comment>
<gene>
    <name evidence="1" type="ORF">PLEPLA_LOCUS9175</name>
</gene>
<sequence length="99" mass="10971">MPVSGFRNHETTLIATHNAVTGQQSLYTGRHHLMAFGVSTESKASWEPYVIFLASAPLPALLLSTPQTMTNFQEHLSKSWHLCSMQRSQQVLSSVSNTL</sequence>
<dbReference type="AlphaFoldDB" id="A0A9N7YD38"/>
<evidence type="ECO:0000313" key="2">
    <source>
        <dbReference type="Proteomes" id="UP001153269"/>
    </source>
</evidence>
<keyword evidence="2" id="KW-1185">Reference proteome</keyword>
<dbReference type="Proteomes" id="UP001153269">
    <property type="component" value="Unassembled WGS sequence"/>
</dbReference>